<dbReference type="EMBL" id="KZ613479">
    <property type="protein sequence ID" value="PMD22160.1"/>
    <property type="molecule type" value="Genomic_DNA"/>
</dbReference>
<proteinExistence type="predicted"/>
<dbReference type="GO" id="GO:0008270">
    <property type="term" value="F:zinc ion binding"/>
    <property type="evidence" value="ECO:0007669"/>
    <property type="project" value="UniProtKB-KW"/>
</dbReference>
<organism evidence="3 4">
    <name type="scientific">Hyaloscypha hepaticicola</name>
    <dbReference type="NCBI Taxonomy" id="2082293"/>
    <lineage>
        <taxon>Eukaryota</taxon>
        <taxon>Fungi</taxon>
        <taxon>Dikarya</taxon>
        <taxon>Ascomycota</taxon>
        <taxon>Pezizomycotina</taxon>
        <taxon>Leotiomycetes</taxon>
        <taxon>Helotiales</taxon>
        <taxon>Hyaloscyphaceae</taxon>
        <taxon>Hyaloscypha</taxon>
    </lineage>
</organism>
<protein>
    <recommendedName>
        <fullName evidence="2">SWIM-type domain-containing protein</fullName>
    </recommendedName>
</protein>
<evidence type="ECO:0000259" key="2">
    <source>
        <dbReference type="PROSITE" id="PS50966"/>
    </source>
</evidence>
<keyword evidence="4" id="KW-1185">Reference proteome</keyword>
<sequence>MVYFWLIDNAIINAYTSTVEGSLRASFQPIVSLDEQDECDCVAFRKWNLPCQHMLELWIFVGTDLEPNWERYSSTFDDAMFNIYEAQKVMIHKFDLDETANRIKDRKFALEDQIRLAGFLTEMVERMIRAFNRAYAKAVKHLERYSVREQVDELLRTEKIKDSYGENPETWLLYGQD</sequence>
<evidence type="ECO:0000256" key="1">
    <source>
        <dbReference type="PROSITE-ProRule" id="PRU00325"/>
    </source>
</evidence>
<feature type="domain" description="SWIM-type" evidence="2">
    <location>
        <begin position="27"/>
        <end position="62"/>
    </location>
</feature>
<dbReference type="PROSITE" id="PS50966">
    <property type="entry name" value="ZF_SWIM"/>
    <property type="match status" value="1"/>
</dbReference>
<reference evidence="3 4" key="1">
    <citation type="submission" date="2016-05" db="EMBL/GenBank/DDBJ databases">
        <title>A degradative enzymes factory behind the ericoid mycorrhizal symbiosis.</title>
        <authorList>
            <consortium name="DOE Joint Genome Institute"/>
            <person name="Martino E."/>
            <person name="Morin E."/>
            <person name="Grelet G."/>
            <person name="Kuo A."/>
            <person name="Kohler A."/>
            <person name="Daghino S."/>
            <person name="Barry K."/>
            <person name="Choi C."/>
            <person name="Cichocki N."/>
            <person name="Clum A."/>
            <person name="Copeland A."/>
            <person name="Hainaut M."/>
            <person name="Haridas S."/>
            <person name="Labutti K."/>
            <person name="Lindquist E."/>
            <person name="Lipzen A."/>
            <person name="Khouja H.-R."/>
            <person name="Murat C."/>
            <person name="Ohm R."/>
            <person name="Olson A."/>
            <person name="Spatafora J."/>
            <person name="Veneault-Fourrey C."/>
            <person name="Henrissat B."/>
            <person name="Grigoriev I."/>
            <person name="Martin F."/>
            <person name="Perotto S."/>
        </authorList>
    </citation>
    <scope>NUCLEOTIDE SEQUENCE [LARGE SCALE GENOMIC DNA]</scope>
    <source>
        <strain evidence="3 4">UAMH 7357</strain>
    </source>
</reference>
<accession>A0A2J6Q7B4</accession>
<evidence type="ECO:0000313" key="4">
    <source>
        <dbReference type="Proteomes" id="UP000235672"/>
    </source>
</evidence>
<name>A0A2J6Q7B4_9HELO</name>
<dbReference type="Proteomes" id="UP000235672">
    <property type="component" value="Unassembled WGS sequence"/>
</dbReference>
<dbReference type="OrthoDB" id="5421179at2759"/>
<evidence type="ECO:0000313" key="3">
    <source>
        <dbReference type="EMBL" id="PMD22160.1"/>
    </source>
</evidence>
<dbReference type="InterPro" id="IPR007527">
    <property type="entry name" value="Znf_SWIM"/>
</dbReference>
<keyword evidence="1" id="KW-0862">Zinc</keyword>
<gene>
    <name evidence="3" type="ORF">NA56DRAFT_748500</name>
</gene>
<dbReference type="AlphaFoldDB" id="A0A2J6Q7B4"/>
<keyword evidence="1" id="KW-0863">Zinc-finger</keyword>
<keyword evidence="1" id="KW-0479">Metal-binding</keyword>